<evidence type="ECO:0008006" key="4">
    <source>
        <dbReference type="Google" id="ProtNLM"/>
    </source>
</evidence>
<proteinExistence type="predicted"/>
<feature type="compositionally biased region" description="Basic and acidic residues" evidence="1">
    <location>
        <begin position="48"/>
        <end position="82"/>
    </location>
</feature>
<evidence type="ECO:0000313" key="3">
    <source>
        <dbReference type="Proteomes" id="UP001626550"/>
    </source>
</evidence>
<keyword evidence="3" id="KW-1185">Reference proteome</keyword>
<protein>
    <recommendedName>
        <fullName evidence="4">PDZ domain-containing protein</fullName>
    </recommendedName>
</protein>
<feature type="region of interest" description="Disordered" evidence="1">
    <location>
        <begin position="37"/>
        <end position="82"/>
    </location>
</feature>
<evidence type="ECO:0000313" key="2">
    <source>
        <dbReference type="EMBL" id="KAL3315288.1"/>
    </source>
</evidence>
<reference evidence="2 3" key="1">
    <citation type="submission" date="2024-11" db="EMBL/GenBank/DDBJ databases">
        <title>Adaptive evolution of stress response genes in parasites aligns with host niche diversity.</title>
        <authorList>
            <person name="Hahn C."/>
            <person name="Resl P."/>
        </authorList>
    </citation>
    <scope>NUCLEOTIDE SEQUENCE [LARGE SCALE GENOMIC DNA]</scope>
    <source>
        <strain evidence="2">EGGRZ-B1_66</strain>
        <tissue evidence="2">Body</tissue>
    </source>
</reference>
<organism evidence="2 3">
    <name type="scientific">Cichlidogyrus casuarinus</name>
    <dbReference type="NCBI Taxonomy" id="1844966"/>
    <lineage>
        <taxon>Eukaryota</taxon>
        <taxon>Metazoa</taxon>
        <taxon>Spiralia</taxon>
        <taxon>Lophotrochozoa</taxon>
        <taxon>Platyhelminthes</taxon>
        <taxon>Monogenea</taxon>
        <taxon>Monopisthocotylea</taxon>
        <taxon>Dactylogyridea</taxon>
        <taxon>Ancyrocephalidae</taxon>
        <taxon>Cichlidogyrus</taxon>
    </lineage>
</organism>
<gene>
    <name evidence="2" type="ORF">Ciccas_006077</name>
</gene>
<name>A0ABD2Q755_9PLAT</name>
<sequence>MNPIYFELGNQSQDDSGINSSMNIGFLKLPFLKSNFSGSSDWSSDSEGTMKIDTISDRSQSQKDHVVSKKDLNEPKEEKQEECKDTLKSNARALKPNPEPRCFNSNVDPLEGSLHASIDKIMRQFDSSPLWAKGFHLQKEINHVGGVLLDVFAADVINNLALVTIKSRVWVAGWRNTCPELKLLFHIGDQIMQINRVPVTSASETRDLAKAVISLTKPMGSSFSKSHIESSIEKCQVLIRRLPLAKVVVVHPQKLLARRPPKAYLPLGLETYNGSNQVSIIYEVVQCIRCNSQLVN</sequence>
<dbReference type="Proteomes" id="UP001626550">
    <property type="component" value="Unassembled WGS sequence"/>
</dbReference>
<dbReference type="EMBL" id="JBJKFK010000783">
    <property type="protein sequence ID" value="KAL3315288.1"/>
    <property type="molecule type" value="Genomic_DNA"/>
</dbReference>
<evidence type="ECO:0000256" key="1">
    <source>
        <dbReference type="SAM" id="MobiDB-lite"/>
    </source>
</evidence>
<comment type="caution">
    <text evidence="2">The sequence shown here is derived from an EMBL/GenBank/DDBJ whole genome shotgun (WGS) entry which is preliminary data.</text>
</comment>
<feature type="compositionally biased region" description="Low complexity" evidence="1">
    <location>
        <begin position="37"/>
        <end position="46"/>
    </location>
</feature>
<dbReference type="AlphaFoldDB" id="A0ABD2Q755"/>
<accession>A0ABD2Q755</accession>